<evidence type="ECO:0000313" key="10">
    <source>
        <dbReference type="EMBL" id="SMC50029.1"/>
    </source>
</evidence>
<evidence type="ECO:0000256" key="1">
    <source>
        <dbReference type="ARBA" id="ARBA00004429"/>
    </source>
</evidence>
<dbReference type="GO" id="GO:0055085">
    <property type="term" value="P:transmembrane transport"/>
    <property type="evidence" value="ECO:0007669"/>
    <property type="project" value="InterPro"/>
</dbReference>
<dbReference type="GO" id="GO:0043190">
    <property type="term" value="C:ATP-binding cassette (ABC) transporter complex"/>
    <property type="evidence" value="ECO:0007669"/>
    <property type="project" value="InterPro"/>
</dbReference>
<dbReference type="AlphaFoldDB" id="A0A1W1ZNM2"/>
<keyword evidence="11" id="KW-1185">Reference proteome</keyword>
<evidence type="ECO:0000256" key="4">
    <source>
        <dbReference type="ARBA" id="ARBA00022475"/>
    </source>
</evidence>
<feature type="transmembrane region" description="Helical" evidence="9">
    <location>
        <begin position="12"/>
        <end position="36"/>
    </location>
</feature>
<proteinExistence type="predicted"/>
<dbReference type="Pfam" id="PF03739">
    <property type="entry name" value="LptF_LptG"/>
    <property type="match status" value="1"/>
</dbReference>
<evidence type="ECO:0000256" key="2">
    <source>
        <dbReference type="ARBA" id="ARBA00014213"/>
    </source>
</evidence>
<keyword evidence="6 9" id="KW-0812">Transmembrane</keyword>
<gene>
    <name evidence="10" type="ORF">SAMN06296008_10642</name>
</gene>
<dbReference type="EMBL" id="FWXJ01000006">
    <property type="protein sequence ID" value="SMC50029.1"/>
    <property type="molecule type" value="Genomic_DNA"/>
</dbReference>
<keyword evidence="4" id="KW-1003">Cell membrane</keyword>
<organism evidence="10 11">
    <name type="scientific">Polynucleobacter kasalickyi</name>
    <dbReference type="NCBI Taxonomy" id="1938817"/>
    <lineage>
        <taxon>Bacteria</taxon>
        <taxon>Pseudomonadati</taxon>
        <taxon>Pseudomonadota</taxon>
        <taxon>Betaproteobacteria</taxon>
        <taxon>Burkholderiales</taxon>
        <taxon>Burkholderiaceae</taxon>
        <taxon>Polynucleobacter</taxon>
    </lineage>
</organism>
<accession>A0A1W1ZNM2</accession>
<keyword evidence="5" id="KW-0997">Cell inner membrane</keyword>
<dbReference type="Proteomes" id="UP000192708">
    <property type="component" value="Unassembled WGS sequence"/>
</dbReference>
<dbReference type="RefSeq" id="WP_084283383.1">
    <property type="nucleotide sequence ID" value="NZ_FWXJ01000006.1"/>
</dbReference>
<dbReference type="STRING" id="1938817.SAMN06296008_10642"/>
<comment type="subcellular location">
    <subcellularLocation>
        <location evidence="1">Cell inner membrane</location>
        <topology evidence="1">Multi-pass membrane protein</topology>
    </subcellularLocation>
</comment>
<evidence type="ECO:0000256" key="7">
    <source>
        <dbReference type="ARBA" id="ARBA00022989"/>
    </source>
</evidence>
<keyword evidence="8 9" id="KW-0472">Membrane</keyword>
<dbReference type="InterPro" id="IPR030922">
    <property type="entry name" value="LptF"/>
</dbReference>
<evidence type="ECO:0000256" key="8">
    <source>
        <dbReference type="ARBA" id="ARBA00023136"/>
    </source>
</evidence>
<protein>
    <recommendedName>
        <fullName evidence="2">Lipopolysaccharide export system permease protein LptF</fullName>
    </recommendedName>
</protein>
<evidence type="ECO:0000313" key="11">
    <source>
        <dbReference type="Proteomes" id="UP000192708"/>
    </source>
</evidence>
<feature type="transmembrane region" description="Helical" evidence="9">
    <location>
        <begin position="48"/>
        <end position="77"/>
    </location>
</feature>
<feature type="transmembrane region" description="Helical" evidence="9">
    <location>
        <begin position="329"/>
        <end position="349"/>
    </location>
</feature>
<evidence type="ECO:0000256" key="3">
    <source>
        <dbReference type="ARBA" id="ARBA00022448"/>
    </source>
</evidence>
<evidence type="ECO:0000256" key="6">
    <source>
        <dbReference type="ARBA" id="ARBA00022692"/>
    </source>
</evidence>
<dbReference type="PANTHER" id="PTHR33529">
    <property type="entry name" value="SLR0882 PROTEIN-RELATED"/>
    <property type="match status" value="1"/>
</dbReference>
<evidence type="ECO:0000256" key="5">
    <source>
        <dbReference type="ARBA" id="ARBA00022519"/>
    </source>
</evidence>
<feature type="transmembrane region" description="Helical" evidence="9">
    <location>
        <begin position="98"/>
        <end position="123"/>
    </location>
</feature>
<dbReference type="PANTHER" id="PTHR33529:SF7">
    <property type="entry name" value="LIPOPOLYSACCHARIDE EXPORT SYSTEM PERMEASE PROTEIN LPTF"/>
    <property type="match status" value="1"/>
</dbReference>
<dbReference type="OrthoDB" id="9778062at2"/>
<dbReference type="GO" id="GO:0015920">
    <property type="term" value="P:lipopolysaccharide transport"/>
    <property type="evidence" value="ECO:0007669"/>
    <property type="project" value="TreeGrafter"/>
</dbReference>
<dbReference type="InterPro" id="IPR005495">
    <property type="entry name" value="LptG/LptF_permease"/>
</dbReference>
<keyword evidence="3" id="KW-0813">Transport</keyword>
<sequence>MIYEKALRRELSYTTGGVFLVLITIMMTTLVIRILGYAATGSVSPKDVIILIMLAMIGYIAVILSVSIFIAIIFVLIRWHKDSEMVVWYASGLNLKMLYYPVLRFALPWLIVISAMSIFIWPWSNAKTTEISQKFKGRDEASMIVPGQFFESANSGRVFFVERINSISNEIQNVFVTDFRNQRLTVAMSESGYIENLPNGTKVVKIFNGRRYEGKPSEGDFKILEFKQYTVDIEKKAQSPIHLSSKESPTLELIENPSPIAKGELLWRIGLPLMALGLMLIAVPLAYVNPRRGNYIALLYAVFIYLIYSNLLNISQTLVSDAKESFTNLIWPLHVLAFLVAIVLVNHRLNPSIVWWKRQIPGGTKI</sequence>
<keyword evidence="7 9" id="KW-1133">Transmembrane helix</keyword>
<dbReference type="NCBIfam" id="TIGR04407">
    <property type="entry name" value="LptF_YjgP"/>
    <property type="match status" value="1"/>
</dbReference>
<feature type="transmembrane region" description="Helical" evidence="9">
    <location>
        <begin position="295"/>
        <end position="314"/>
    </location>
</feature>
<reference evidence="10 11" key="1">
    <citation type="submission" date="2017-04" db="EMBL/GenBank/DDBJ databases">
        <authorList>
            <person name="Afonso C.L."/>
            <person name="Miller P.J."/>
            <person name="Scott M.A."/>
            <person name="Spackman E."/>
            <person name="Goraichik I."/>
            <person name="Dimitrov K.M."/>
            <person name="Suarez D.L."/>
            <person name="Swayne D.E."/>
        </authorList>
    </citation>
    <scope>NUCLEOTIDE SEQUENCE [LARGE SCALE GENOMIC DNA]</scope>
    <source>
        <strain evidence="10 11">VK13</strain>
    </source>
</reference>
<evidence type="ECO:0000256" key="9">
    <source>
        <dbReference type="SAM" id="Phobius"/>
    </source>
</evidence>
<feature type="transmembrane region" description="Helical" evidence="9">
    <location>
        <begin position="265"/>
        <end position="288"/>
    </location>
</feature>
<name>A0A1W1ZNM2_9BURK</name>